<evidence type="ECO:0000256" key="1">
    <source>
        <dbReference type="ARBA" id="ARBA00004141"/>
    </source>
</evidence>
<feature type="transmembrane region" description="Helical" evidence="5">
    <location>
        <begin position="263"/>
        <end position="282"/>
    </location>
</feature>
<feature type="transmembrane region" description="Helical" evidence="5">
    <location>
        <begin position="226"/>
        <end position="243"/>
    </location>
</feature>
<keyword evidence="2 5" id="KW-0812">Transmembrane</keyword>
<evidence type="ECO:0000256" key="3">
    <source>
        <dbReference type="ARBA" id="ARBA00022989"/>
    </source>
</evidence>
<feature type="transmembrane region" description="Helical" evidence="5">
    <location>
        <begin position="69"/>
        <end position="96"/>
    </location>
</feature>
<evidence type="ECO:0000256" key="5">
    <source>
        <dbReference type="SAM" id="Phobius"/>
    </source>
</evidence>
<gene>
    <name evidence="7" type="ORF">HJC23_008507</name>
</gene>
<dbReference type="InterPro" id="IPR029485">
    <property type="entry name" value="CAT_C"/>
</dbReference>
<dbReference type="GO" id="GO:0016020">
    <property type="term" value="C:membrane"/>
    <property type="evidence" value="ECO:0007669"/>
    <property type="project" value="UniProtKB-SubCell"/>
</dbReference>
<feature type="domain" description="Cationic amino acid transporter C-terminal" evidence="6">
    <location>
        <begin position="519"/>
        <end position="569"/>
    </location>
</feature>
<dbReference type="Pfam" id="PF13906">
    <property type="entry name" value="AA_permease_C"/>
    <property type="match status" value="1"/>
</dbReference>
<accession>A0ABD3QWQ0</accession>
<comment type="caution">
    <text evidence="7">The sequence shown here is derived from an EMBL/GenBank/DDBJ whole genome shotgun (WGS) entry which is preliminary data.</text>
</comment>
<dbReference type="Gene3D" id="1.20.1740.10">
    <property type="entry name" value="Amino acid/polyamine transporter I"/>
    <property type="match status" value="1"/>
</dbReference>
<organism evidence="7 8">
    <name type="scientific">Cyclotella cryptica</name>
    <dbReference type="NCBI Taxonomy" id="29204"/>
    <lineage>
        <taxon>Eukaryota</taxon>
        <taxon>Sar</taxon>
        <taxon>Stramenopiles</taxon>
        <taxon>Ochrophyta</taxon>
        <taxon>Bacillariophyta</taxon>
        <taxon>Coscinodiscophyceae</taxon>
        <taxon>Thalassiosirophycidae</taxon>
        <taxon>Stephanodiscales</taxon>
        <taxon>Stephanodiscaceae</taxon>
        <taxon>Cyclotella</taxon>
    </lineage>
</organism>
<feature type="transmembrane region" description="Helical" evidence="5">
    <location>
        <begin position="544"/>
        <end position="564"/>
    </location>
</feature>
<evidence type="ECO:0000256" key="2">
    <source>
        <dbReference type="ARBA" id="ARBA00022692"/>
    </source>
</evidence>
<feature type="transmembrane region" description="Helical" evidence="5">
    <location>
        <begin position="134"/>
        <end position="158"/>
    </location>
</feature>
<feature type="transmembrane region" description="Helical" evidence="5">
    <location>
        <begin position="416"/>
        <end position="434"/>
    </location>
</feature>
<dbReference type="EMBL" id="JABMIG020000006">
    <property type="protein sequence ID" value="KAL3804692.1"/>
    <property type="molecule type" value="Genomic_DNA"/>
</dbReference>
<keyword evidence="4 5" id="KW-0472">Membrane</keyword>
<dbReference type="Proteomes" id="UP001516023">
    <property type="component" value="Unassembled WGS sequence"/>
</dbReference>
<keyword evidence="8" id="KW-1185">Reference proteome</keyword>
<feature type="transmembrane region" description="Helical" evidence="5">
    <location>
        <begin position="518"/>
        <end position="538"/>
    </location>
</feature>
<feature type="transmembrane region" description="Helical" evidence="5">
    <location>
        <begin position="340"/>
        <end position="363"/>
    </location>
</feature>
<evidence type="ECO:0000259" key="6">
    <source>
        <dbReference type="Pfam" id="PF13906"/>
    </source>
</evidence>
<evidence type="ECO:0000313" key="7">
    <source>
        <dbReference type="EMBL" id="KAL3804692.1"/>
    </source>
</evidence>
<keyword evidence="3 5" id="KW-1133">Transmembrane helix</keyword>
<evidence type="ECO:0000256" key="4">
    <source>
        <dbReference type="ARBA" id="ARBA00023136"/>
    </source>
</evidence>
<sequence length="604" mass="65393">MTTNERRRLNPFLRKPIWACIAEEDQQLSNEENSYFQDDSPNEEHVRPICDNRSSVSIQTSLPKRHLTLFDLVSICVGGTIGSGIFVLNGLIAHSYAGPAVFLSWIISGFAALLSGCCYAELSGRIPSTGSSYAYAFVALGELPAFLAAGMLSLEFLLSGSAVARSWGDKVVEWARVQLSASDRVIHLLQPGYNVNPMACLVSILATILVTMGIKESKIVTDFFTWIKVSLVLFMTIGGYLLFNADNVTPIIPPEFGVSGVLHGAMSSFFGYLGFDAVCCVAGEAINAERNVPLSIMITLGFVTSLYVSASLALVGMQNYTEISSESGYPVAFHANGVEWASQLTAAGEVITLPVVVLVSLVMQPRLQHALAKDGLLPPMFGDVDSNGNPRKGALFAGVVMTVFATVLPFEHLDDFISAGILVAFTMTNCSLIIMRRQSPESNPSLLGKLLARFNILSFATCLILSHGLHVIAGYVVSALLGVLSIHTVVTMWQQCPQSSSFGGTTTNKAKSEDDKNYFTTPFVPAIPCLGIFVNYILVCRLSFFGIGLVMLYTLLLVLSYFIYGANHSVGRREGWTRRQYSSIGVLDESNSLELNGFSIHAIT</sequence>
<dbReference type="Pfam" id="PF13520">
    <property type="entry name" value="AA_permease_2"/>
    <property type="match status" value="1"/>
</dbReference>
<reference evidence="7 8" key="1">
    <citation type="journal article" date="2020" name="G3 (Bethesda)">
        <title>Improved Reference Genome for Cyclotella cryptica CCMP332, a Model for Cell Wall Morphogenesis, Salinity Adaptation, and Lipid Production in Diatoms (Bacillariophyta).</title>
        <authorList>
            <person name="Roberts W.R."/>
            <person name="Downey K.M."/>
            <person name="Ruck E.C."/>
            <person name="Traller J.C."/>
            <person name="Alverson A.J."/>
        </authorList>
    </citation>
    <scope>NUCLEOTIDE SEQUENCE [LARGE SCALE GENOMIC DNA]</scope>
    <source>
        <strain evidence="7 8">CCMP332</strain>
    </source>
</reference>
<protein>
    <recommendedName>
        <fullName evidence="6">Cationic amino acid transporter C-terminal domain-containing protein</fullName>
    </recommendedName>
</protein>
<name>A0ABD3QWQ0_9STRA</name>
<dbReference type="InterPro" id="IPR002293">
    <property type="entry name" value="AA/rel_permease1"/>
</dbReference>
<evidence type="ECO:0000313" key="8">
    <source>
        <dbReference type="Proteomes" id="UP001516023"/>
    </source>
</evidence>
<dbReference type="PANTHER" id="PTHR43243:SF82">
    <property type="entry name" value="CATIONIC AMINO ACID TRANSPORTER C-TERMINAL DOMAIN-CONTAINING PROTEIN"/>
    <property type="match status" value="1"/>
</dbReference>
<comment type="subcellular location">
    <subcellularLocation>
        <location evidence="1">Membrane</location>
        <topology evidence="1">Multi-pass membrane protein</topology>
    </subcellularLocation>
</comment>
<feature type="transmembrane region" description="Helical" evidence="5">
    <location>
        <begin position="393"/>
        <end position="410"/>
    </location>
</feature>
<proteinExistence type="predicted"/>
<feature type="transmembrane region" description="Helical" evidence="5">
    <location>
        <begin position="102"/>
        <end position="122"/>
    </location>
</feature>
<dbReference type="PANTHER" id="PTHR43243">
    <property type="entry name" value="INNER MEMBRANE TRANSPORTER YGJI-RELATED"/>
    <property type="match status" value="1"/>
</dbReference>
<feature type="transmembrane region" description="Helical" evidence="5">
    <location>
        <begin position="195"/>
        <end position="214"/>
    </location>
</feature>
<dbReference type="AlphaFoldDB" id="A0ABD3QWQ0"/>
<feature type="transmembrane region" description="Helical" evidence="5">
    <location>
        <begin position="294"/>
        <end position="320"/>
    </location>
</feature>